<dbReference type="Pfam" id="PF00126">
    <property type="entry name" value="HTH_1"/>
    <property type="match status" value="1"/>
</dbReference>
<keyword evidence="4" id="KW-1185">Reference proteome</keyword>
<protein>
    <submittedName>
        <fullName evidence="3">LysR family transcriptional regulator</fullName>
    </submittedName>
</protein>
<dbReference type="InterPro" id="IPR036388">
    <property type="entry name" value="WH-like_DNA-bd_sf"/>
</dbReference>
<reference evidence="3 4" key="1">
    <citation type="submission" date="2019-08" db="EMBL/GenBank/DDBJ databases">
        <authorList>
            <person name="Peeters C."/>
        </authorList>
    </citation>
    <scope>NUCLEOTIDE SEQUENCE [LARGE SCALE GENOMIC DNA]</scope>
    <source>
        <strain evidence="3 4">LMG 20602</strain>
    </source>
</reference>
<dbReference type="SUPFAM" id="SSF46785">
    <property type="entry name" value="Winged helix' DNA-binding domain"/>
    <property type="match status" value="1"/>
</dbReference>
<dbReference type="PROSITE" id="PS50931">
    <property type="entry name" value="HTH_LYSR"/>
    <property type="match status" value="1"/>
</dbReference>
<name>A0ABY6W1Y3_9BURK</name>
<evidence type="ECO:0000256" key="1">
    <source>
        <dbReference type="ARBA" id="ARBA00009437"/>
    </source>
</evidence>
<dbReference type="InterPro" id="IPR058163">
    <property type="entry name" value="LysR-type_TF_proteobact-type"/>
</dbReference>
<comment type="caution">
    <text evidence="3">The sequence shown here is derived from an EMBL/GenBank/DDBJ whole genome shotgun (WGS) entry which is preliminary data.</text>
</comment>
<comment type="similarity">
    <text evidence="1">Belongs to the LysR transcriptional regulatory family.</text>
</comment>
<dbReference type="EMBL" id="CABPRV010000006">
    <property type="protein sequence ID" value="VVE16267.1"/>
    <property type="molecule type" value="Genomic_DNA"/>
</dbReference>
<dbReference type="PANTHER" id="PTHR30537">
    <property type="entry name" value="HTH-TYPE TRANSCRIPTIONAL REGULATOR"/>
    <property type="match status" value="1"/>
</dbReference>
<dbReference type="InterPro" id="IPR000847">
    <property type="entry name" value="LysR_HTH_N"/>
</dbReference>
<evidence type="ECO:0000313" key="4">
    <source>
        <dbReference type="Proteomes" id="UP000366065"/>
    </source>
</evidence>
<accession>A0ABY6W1Y3</accession>
<gene>
    <name evidence="3" type="ORF">PCA20602_02901</name>
</gene>
<dbReference type="Proteomes" id="UP000366065">
    <property type="component" value="Unassembled WGS sequence"/>
</dbReference>
<feature type="domain" description="HTH lysR-type" evidence="2">
    <location>
        <begin position="22"/>
        <end position="72"/>
    </location>
</feature>
<dbReference type="Gene3D" id="1.10.10.10">
    <property type="entry name" value="Winged helix-like DNA-binding domain superfamily/Winged helix DNA-binding domain"/>
    <property type="match status" value="1"/>
</dbReference>
<evidence type="ECO:0000259" key="2">
    <source>
        <dbReference type="PROSITE" id="PS50931"/>
    </source>
</evidence>
<dbReference type="PRINTS" id="PR00039">
    <property type="entry name" value="HTHLYSR"/>
</dbReference>
<sequence length="90" mass="9975">MILASTSSMKTLNSQLLEGVDVLAAVVDTKRFGRAAEALDMSQSGVSRVIARLETRLGIRVFERTTRNVRLTEAGRNVYPQILPPHSFCR</sequence>
<organism evidence="3 4">
    <name type="scientific">Pandoraea capi</name>
    <dbReference type="NCBI Taxonomy" id="2508286"/>
    <lineage>
        <taxon>Bacteria</taxon>
        <taxon>Pseudomonadati</taxon>
        <taxon>Pseudomonadota</taxon>
        <taxon>Betaproteobacteria</taxon>
        <taxon>Burkholderiales</taxon>
        <taxon>Burkholderiaceae</taxon>
        <taxon>Pandoraea</taxon>
    </lineage>
</organism>
<dbReference type="InterPro" id="IPR036390">
    <property type="entry name" value="WH_DNA-bd_sf"/>
</dbReference>
<dbReference type="PANTHER" id="PTHR30537:SF5">
    <property type="entry name" value="HTH-TYPE TRANSCRIPTIONAL ACTIVATOR TTDR-RELATED"/>
    <property type="match status" value="1"/>
</dbReference>
<evidence type="ECO:0000313" key="3">
    <source>
        <dbReference type="EMBL" id="VVE16267.1"/>
    </source>
</evidence>
<proteinExistence type="inferred from homology"/>